<sequence>MEVQNLFDTVLSHYPDIELYIYKHVNQKLSRTVNARNSEKLAKSNIAHSTVQVQNVPTSCDYLQMSKQFLMNPLIVNSDRYLLTTRDPASNYFVLQNPYEPGSLFISCVSVPTERALFFFGGSNLAKLRSNTDKIIQELLARNLFSFELSTSDQQCEPFIHQDMLVYNNQKYLIPPNTHQIAFISLGQDLVRFVAQLAVNLSQHVFCIVSDSDLDIPLKRFDALSTKFAFQLFELQNQDLELQFECFDVKQFMLKLSQFNVNIQEIQNNSFLGHQIQIKAEPNLFQINLDINLKNIPIFELQGQMLKDAVYFYETNPPFAVLFDKNSVFQSIFKSQNAIKQFIQQNNTSFVEFKRNAKLATLYNQYQQMNIQNALHIFKNENANQIQIIRKFKTYNTNSLQLNQFIDLARRVGYNFQEYKEAQTNQVQAQDLIQNALVETLFNEFADKGKINKQDITQISKILEIDDSTNELIGLNEQLDLESFKKFIVTTGWNGRTKYK</sequence>
<protein>
    <submittedName>
        <fullName evidence="3">Hypothetical_protein</fullName>
    </submittedName>
</protein>
<evidence type="ECO:0000313" key="5">
    <source>
        <dbReference type="Proteomes" id="UP001642409"/>
    </source>
</evidence>
<evidence type="ECO:0000313" key="2">
    <source>
        <dbReference type="EMBL" id="CAI9956299.1"/>
    </source>
</evidence>
<dbReference type="EMBL" id="CAXDID020000408">
    <property type="protein sequence ID" value="CAL6088424.1"/>
    <property type="molecule type" value="Genomic_DNA"/>
</dbReference>
<evidence type="ECO:0000313" key="3">
    <source>
        <dbReference type="EMBL" id="CAL6062058.1"/>
    </source>
</evidence>
<evidence type="ECO:0000313" key="4">
    <source>
        <dbReference type="EMBL" id="CAL6088424.1"/>
    </source>
</evidence>
<reference evidence="3 5" key="2">
    <citation type="submission" date="2024-07" db="EMBL/GenBank/DDBJ databases">
        <authorList>
            <person name="Akdeniz Z."/>
        </authorList>
    </citation>
    <scope>NUCLEOTIDE SEQUENCE [LARGE SCALE GENOMIC DNA]</scope>
</reference>
<accession>A0AA86QNI0</accession>
<dbReference type="EMBL" id="CATOUU010000872">
    <property type="protein sequence ID" value="CAI9956299.1"/>
    <property type="molecule type" value="Genomic_DNA"/>
</dbReference>
<organism evidence="2">
    <name type="scientific">Hexamita inflata</name>
    <dbReference type="NCBI Taxonomy" id="28002"/>
    <lineage>
        <taxon>Eukaryota</taxon>
        <taxon>Metamonada</taxon>
        <taxon>Diplomonadida</taxon>
        <taxon>Hexamitidae</taxon>
        <taxon>Hexamitinae</taxon>
        <taxon>Hexamita</taxon>
    </lineage>
</organism>
<dbReference type="EMBL" id="CATOUU010000796">
    <property type="protein sequence ID" value="CAI9949379.1"/>
    <property type="molecule type" value="Genomic_DNA"/>
</dbReference>
<dbReference type="EMBL" id="CAXDID020000237">
    <property type="protein sequence ID" value="CAL6062058.1"/>
    <property type="molecule type" value="Genomic_DNA"/>
</dbReference>
<dbReference type="Proteomes" id="UP001642409">
    <property type="component" value="Unassembled WGS sequence"/>
</dbReference>
<comment type="caution">
    <text evidence="2">The sequence shown here is derived from an EMBL/GenBank/DDBJ whole genome shotgun (WGS) entry which is preliminary data.</text>
</comment>
<dbReference type="AlphaFoldDB" id="A0AA86QNI0"/>
<gene>
    <name evidence="1" type="ORF">HINF_LOCUS37024</name>
    <name evidence="2" type="ORF">HINF_LOCUS43944</name>
    <name evidence="3" type="ORF">HINF_LOCUS50008</name>
    <name evidence="4" type="ORF">HINF_LOCUS64120</name>
</gene>
<evidence type="ECO:0000313" key="1">
    <source>
        <dbReference type="EMBL" id="CAI9949379.1"/>
    </source>
</evidence>
<name>A0AA86QNI0_9EUKA</name>
<keyword evidence="5" id="KW-1185">Reference proteome</keyword>
<proteinExistence type="predicted"/>
<reference evidence="2" key="1">
    <citation type="submission" date="2023-06" db="EMBL/GenBank/DDBJ databases">
        <authorList>
            <person name="Kurt Z."/>
        </authorList>
    </citation>
    <scope>NUCLEOTIDE SEQUENCE</scope>
</reference>